<sequence>MSILLVDSYDSFTFNLKNLIEKSTGCKVYTIHNDSYTLPKDTQSLDQLISLVDSIVIGPGPGSPSNESDVGIIPYLYKHYPKIPILGICLGFQTLCLANGAHIGYLVNPIHGQVHNITLEPTSDDDDDNDDLFNGFNNTFESVRYHSIYVKDEPILNMKPLAYTYCPETNSRTLMAAKHTIHPHYGVQYHPESICSKNGDVLLKNFWNISQRYNLETKRQINNVDITRDSHILQFKPLIDQFVPSTNYDYQYKDISNNPFQNDILQICEFIKASNESRDDFLLLNSALSPGNWSIIGLPETNNSLIISHSTEEEEESNKVHLSKWGNETTTNTINLKNNESIWTFISNFMKNQFYEPIIENDHLKTCPFIGGLVGFFSYEEGQVVNFAKLKKLTTGNVPDTKLCFIERFIALSKDHSFVVSIKKNDDHWLNSFTESILRSAPLDNINKSIQSFVKQGDDLRIIKPNKQHYENAFNKCQEYLKTGDSYELCLTTPTKILIPSYIQSWEIYKNLVTKNPSPYSSYLKFSDSSLLSTSPERFISWDRVKSEMRPIKGTVRKTSSMTYEKACQLLHVPKEIGENLMIVDLIRHDLFQMLDRVEVSKLMQVEEYKTVYQLVSVIDGYFERNSDLKSKNYKGIDLLYRSLPPGSMTGAPKKRSVEILYELEQNERRGLYSGVCGYWSINDKSDWSVIIRSLFNYTDDLNSNDKLNCWRCGAGGAITVLSECESEWEEMLTKLDSVLQMFE</sequence>
<evidence type="ECO:0000313" key="13">
    <source>
        <dbReference type="EMBL" id="ODV86106.1"/>
    </source>
</evidence>
<accession>A0A1E4T2X3</accession>
<dbReference type="STRING" id="983967.A0A1E4T2X3"/>
<proteinExistence type="inferred from homology"/>
<dbReference type="Pfam" id="PF04715">
    <property type="entry name" value="Anth_synt_I_N"/>
    <property type="match status" value="1"/>
</dbReference>
<dbReference type="NCBIfam" id="TIGR01823">
    <property type="entry name" value="PabB-fungal"/>
    <property type="match status" value="1"/>
</dbReference>
<dbReference type="PRINTS" id="PR00099">
    <property type="entry name" value="CPSGATASE"/>
</dbReference>
<gene>
    <name evidence="13" type="ORF">CANARDRAFT_150336</name>
</gene>
<feature type="domain" description="Glutamine amidotransferase" evidence="10">
    <location>
        <begin position="4"/>
        <end position="206"/>
    </location>
</feature>
<keyword evidence="6" id="KW-0289">Folate biosynthesis</keyword>
<dbReference type="EC" id="2.6.1.85" evidence="4"/>
<dbReference type="InterPro" id="IPR019999">
    <property type="entry name" value="Anth_synth_I-like"/>
</dbReference>
<dbReference type="Pfam" id="PF00425">
    <property type="entry name" value="Chorismate_bind"/>
    <property type="match status" value="1"/>
</dbReference>
<dbReference type="PANTHER" id="PTHR11236">
    <property type="entry name" value="AMINOBENZOATE/ANTHRANILATE SYNTHASE"/>
    <property type="match status" value="1"/>
</dbReference>
<dbReference type="GO" id="GO:0008153">
    <property type="term" value="P:4-aminobenzoate biosynthetic process"/>
    <property type="evidence" value="ECO:0007669"/>
    <property type="project" value="TreeGrafter"/>
</dbReference>
<evidence type="ECO:0000259" key="10">
    <source>
        <dbReference type="Pfam" id="PF00117"/>
    </source>
</evidence>
<evidence type="ECO:0000256" key="5">
    <source>
        <dbReference type="ARBA" id="ARBA00022679"/>
    </source>
</evidence>
<dbReference type="Pfam" id="PF00117">
    <property type="entry name" value="GATase"/>
    <property type="match status" value="1"/>
</dbReference>
<feature type="domain" description="Chorismate-utilising enzyme C-terminal" evidence="11">
    <location>
        <begin position="467"/>
        <end position="735"/>
    </location>
</feature>
<dbReference type="UniPathway" id="UPA00077">
    <property type="reaction ID" value="UER00149"/>
</dbReference>
<comment type="pathway">
    <text evidence="2">Cofactor biosynthesis; tetrahydrofolate biosynthesis; 4-aminobenzoate from chorismate: step 1/2.</text>
</comment>
<dbReference type="PROSITE" id="PS51273">
    <property type="entry name" value="GATASE_TYPE_1"/>
    <property type="match status" value="1"/>
</dbReference>
<dbReference type="PANTHER" id="PTHR11236:SF18">
    <property type="entry name" value="AMINODEOXYCHORISMATE SYNTHASE"/>
    <property type="match status" value="1"/>
</dbReference>
<dbReference type="AlphaFoldDB" id="A0A1E4T2X3"/>
<keyword evidence="5" id="KW-0808">Transferase</keyword>
<dbReference type="GO" id="GO:0046656">
    <property type="term" value="P:folic acid biosynthetic process"/>
    <property type="evidence" value="ECO:0007669"/>
    <property type="project" value="UniProtKB-KW"/>
</dbReference>
<dbReference type="SUPFAM" id="SSF52317">
    <property type="entry name" value="Class I glutamine amidotransferase-like"/>
    <property type="match status" value="1"/>
</dbReference>
<evidence type="ECO:0000256" key="4">
    <source>
        <dbReference type="ARBA" id="ARBA00013139"/>
    </source>
</evidence>
<evidence type="ECO:0000256" key="3">
    <source>
        <dbReference type="ARBA" id="ARBA00005970"/>
    </source>
</evidence>
<dbReference type="PRINTS" id="PR00097">
    <property type="entry name" value="ANTSNTHASEII"/>
</dbReference>
<keyword evidence="14" id="KW-1185">Reference proteome</keyword>
<reference evidence="14" key="1">
    <citation type="submission" date="2016-04" db="EMBL/GenBank/DDBJ databases">
        <title>Comparative genomics of biotechnologically important yeasts.</title>
        <authorList>
            <consortium name="DOE Joint Genome Institute"/>
            <person name="Riley R."/>
            <person name="Haridas S."/>
            <person name="Wolfe K.H."/>
            <person name="Lopes M.R."/>
            <person name="Hittinger C.T."/>
            <person name="Goker M."/>
            <person name="Salamov A."/>
            <person name="Wisecaver J."/>
            <person name="Long T.M."/>
            <person name="Aerts A.L."/>
            <person name="Barry K."/>
            <person name="Choi C."/>
            <person name="Clum A."/>
            <person name="Coughlan A.Y."/>
            <person name="Deshpande S."/>
            <person name="Douglass A.P."/>
            <person name="Hanson S.J."/>
            <person name="Klenk H.-P."/>
            <person name="Labutti K."/>
            <person name="Lapidus A."/>
            <person name="Lindquist E."/>
            <person name="Lipzen A."/>
            <person name="Meier-Kolthoff J.P."/>
            <person name="Ohm R.A."/>
            <person name="Otillar R.P."/>
            <person name="Pangilinan J."/>
            <person name="Peng Y."/>
            <person name="Rokas A."/>
            <person name="Rosa C.A."/>
            <person name="Scheuner C."/>
            <person name="Sibirny A.A."/>
            <person name="Slot J.C."/>
            <person name="Stielow J.B."/>
            <person name="Sun H."/>
            <person name="Kurtzman C.P."/>
            <person name="Blackwell M."/>
            <person name="Grigoriev I.V."/>
            <person name="Jeffries T.W."/>
        </authorList>
    </citation>
    <scope>NUCLEOTIDE SEQUENCE [LARGE SCALE GENOMIC DNA]</scope>
    <source>
        <strain evidence="14">NRRL YB-2248</strain>
    </source>
</reference>
<dbReference type="GO" id="GO:0005737">
    <property type="term" value="C:cytoplasm"/>
    <property type="evidence" value="ECO:0007669"/>
    <property type="project" value="TreeGrafter"/>
</dbReference>
<dbReference type="InterPro" id="IPR006221">
    <property type="entry name" value="TrpG/PapA_dom"/>
</dbReference>
<evidence type="ECO:0000256" key="2">
    <source>
        <dbReference type="ARBA" id="ARBA00005009"/>
    </source>
</evidence>
<keyword evidence="7" id="KW-0315">Glutamine amidotransferase</keyword>
<dbReference type="InterPro" id="IPR029062">
    <property type="entry name" value="Class_I_gatase-like"/>
</dbReference>
<comment type="similarity">
    <text evidence="3">In the C-terminal section; belongs to the anthranilate synthase component I family.</text>
</comment>
<evidence type="ECO:0000256" key="1">
    <source>
        <dbReference type="ARBA" id="ARBA00001000"/>
    </source>
</evidence>
<evidence type="ECO:0000256" key="9">
    <source>
        <dbReference type="ARBA" id="ARBA00031904"/>
    </source>
</evidence>
<dbReference type="InterPro" id="IPR006805">
    <property type="entry name" value="Anth_synth_I_N"/>
</dbReference>
<dbReference type="PRINTS" id="PR00096">
    <property type="entry name" value="GATASE"/>
</dbReference>
<dbReference type="GO" id="GO:0046820">
    <property type="term" value="F:4-amino-4-deoxychorismate synthase activity"/>
    <property type="evidence" value="ECO:0007669"/>
    <property type="project" value="UniProtKB-EC"/>
</dbReference>
<comment type="catalytic activity">
    <reaction evidence="1">
        <text>chorismate + L-glutamine = 4-amino-4-deoxychorismate + L-glutamate</text>
        <dbReference type="Rhea" id="RHEA:11672"/>
        <dbReference type="ChEBI" id="CHEBI:29748"/>
        <dbReference type="ChEBI" id="CHEBI:29985"/>
        <dbReference type="ChEBI" id="CHEBI:58359"/>
        <dbReference type="ChEBI" id="CHEBI:58406"/>
        <dbReference type="EC" id="2.6.1.85"/>
    </reaction>
</comment>
<dbReference type="NCBIfam" id="TIGR00566">
    <property type="entry name" value="trpG_papA"/>
    <property type="match status" value="1"/>
</dbReference>
<evidence type="ECO:0000259" key="11">
    <source>
        <dbReference type="Pfam" id="PF00425"/>
    </source>
</evidence>
<name>A0A1E4T2X3_9ASCO</name>
<feature type="domain" description="Anthranilate synthase component I N-terminal" evidence="12">
    <location>
        <begin position="276"/>
        <end position="412"/>
    </location>
</feature>
<dbReference type="InterPro" id="IPR005801">
    <property type="entry name" value="ADC_synthase"/>
</dbReference>
<protein>
    <recommendedName>
        <fullName evidence="4">aminodeoxychorismate synthase</fullName>
        <ecNumber evidence="4">2.6.1.85</ecNumber>
    </recommendedName>
    <alternativeName>
        <fullName evidence="8">Para-aminobenzoate synthase</fullName>
    </alternativeName>
    <alternativeName>
        <fullName evidence="9">p-aminobenzoic acid synthase</fullName>
    </alternativeName>
</protein>
<dbReference type="InterPro" id="IPR015890">
    <property type="entry name" value="Chorismate_C"/>
</dbReference>
<dbReference type="InterPro" id="IPR010117">
    <property type="entry name" value="PabB_fungal"/>
</dbReference>
<dbReference type="GO" id="GO:0046654">
    <property type="term" value="P:tetrahydrofolate biosynthetic process"/>
    <property type="evidence" value="ECO:0007669"/>
    <property type="project" value="UniProtKB-UniPathway"/>
</dbReference>
<evidence type="ECO:0000256" key="8">
    <source>
        <dbReference type="ARBA" id="ARBA00031329"/>
    </source>
</evidence>
<dbReference type="InterPro" id="IPR017926">
    <property type="entry name" value="GATASE"/>
</dbReference>
<evidence type="ECO:0000256" key="6">
    <source>
        <dbReference type="ARBA" id="ARBA00022909"/>
    </source>
</evidence>
<evidence type="ECO:0000259" key="12">
    <source>
        <dbReference type="Pfam" id="PF04715"/>
    </source>
</evidence>
<dbReference type="Gene3D" id="3.40.50.880">
    <property type="match status" value="1"/>
</dbReference>
<dbReference type="OrthoDB" id="64220at2759"/>
<dbReference type="Gene3D" id="3.60.120.10">
    <property type="entry name" value="Anthranilate synthase"/>
    <property type="match status" value="1"/>
</dbReference>
<organism evidence="13 14">
    <name type="scientific">[Candida] arabinofermentans NRRL YB-2248</name>
    <dbReference type="NCBI Taxonomy" id="983967"/>
    <lineage>
        <taxon>Eukaryota</taxon>
        <taxon>Fungi</taxon>
        <taxon>Dikarya</taxon>
        <taxon>Ascomycota</taxon>
        <taxon>Saccharomycotina</taxon>
        <taxon>Pichiomycetes</taxon>
        <taxon>Pichiales</taxon>
        <taxon>Pichiaceae</taxon>
        <taxon>Ogataea</taxon>
        <taxon>Ogataea/Candida clade</taxon>
    </lineage>
</organism>
<dbReference type="CDD" id="cd01743">
    <property type="entry name" value="GATase1_Anthranilate_Synthase"/>
    <property type="match status" value="1"/>
</dbReference>
<dbReference type="GO" id="GO:0000162">
    <property type="term" value="P:L-tryptophan biosynthetic process"/>
    <property type="evidence" value="ECO:0007669"/>
    <property type="project" value="TreeGrafter"/>
</dbReference>
<dbReference type="SUPFAM" id="SSF56322">
    <property type="entry name" value="ADC synthase"/>
    <property type="match status" value="1"/>
</dbReference>
<dbReference type="Proteomes" id="UP000094801">
    <property type="component" value="Unassembled WGS sequence"/>
</dbReference>
<evidence type="ECO:0000256" key="7">
    <source>
        <dbReference type="ARBA" id="ARBA00022962"/>
    </source>
</evidence>
<evidence type="ECO:0000313" key="14">
    <source>
        <dbReference type="Proteomes" id="UP000094801"/>
    </source>
</evidence>
<dbReference type="EMBL" id="KV453851">
    <property type="protein sequence ID" value="ODV86106.1"/>
    <property type="molecule type" value="Genomic_DNA"/>
</dbReference>